<keyword evidence="6" id="KW-1185">Reference proteome</keyword>
<evidence type="ECO:0000256" key="1">
    <source>
        <dbReference type="ARBA" id="ARBA00006484"/>
    </source>
</evidence>
<comment type="similarity">
    <text evidence="1">Belongs to the short-chain dehydrogenases/reductases (SDR) family.</text>
</comment>
<dbReference type="Gene3D" id="3.40.50.720">
    <property type="entry name" value="NAD(P)-binding Rossmann-like Domain"/>
    <property type="match status" value="1"/>
</dbReference>
<dbReference type="GO" id="GO:0016491">
    <property type="term" value="F:oxidoreductase activity"/>
    <property type="evidence" value="ECO:0007669"/>
    <property type="project" value="UniProtKB-KW"/>
</dbReference>
<dbReference type="InterPro" id="IPR002347">
    <property type="entry name" value="SDR_fam"/>
</dbReference>
<evidence type="ECO:0000256" key="2">
    <source>
        <dbReference type="ARBA" id="ARBA00023002"/>
    </source>
</evidence>
<dbReference type="Pfam" id="PF00106">
    <property type="entry name" value="adh_short"/>
    <property type="match status" value="1"/>
</dbReference>
<dbReference type="SUPFAM" id="SSF51735">
    <property type="entry name" value="NAD(P)-binding Rossmann-fold domains"/>
    <property type="match status" value="1"/>
</dbReference>
<reference evidence="5 6" key="1">
    <citation type="journal article" date="2019" name="Nat. Ecol. Evol.">
        <title>Megaphylogeny resolves global patterns of mushroom evolution.</title>
        <authorList>
            <person name="Varga T."/>
            <person name="Krizsan K."/>
            <person name="Foldi C."/>
            <person name="Dima B."/>
            <person name="Sanchez-Garcia M."/>
            <person name="Sanchez-Ramirez S."/>
            <person name="Szollosi G.J."/>
            <person name="Szarkandi J.G."/>
            <person name="Papp V."/>
            <person name="Albert L."/>
            <person name="Andreopoulos W."/>
            <person name="Angelini C."/>
            <person name="Antonin V."/>
            <person name="Barry K.W."/>
            <person name="Bougher N.L."/>
            <person name="Buchanan P."/>
            <person name="Buyck B."/>
            <person name="Bense V."/>
            <person name="Catcheside P."/>
            <person name="Chovatia M."/>
            <person name="Cooper J."/>
            <person name="Damon W."/>
            <person name="Desjardin D."/>
            <person name="Finy P."/>
            <person name="Geml J."/>
            <person name="Haridas S."/>
            <person name="Hughes K."/>
            <person name="Justo A."/>
            <person name="Karasinski D."/>
            <person name="Kautmanova I."/>
            <person name="Kiss B."/>
            <person name="Kocsube S."/>
            <person name="Kotiranta H."/>
            <person name="LaButti K.M."/>
            <person name="Lechner B.E."/>
            <person name="Liimatainen K."/>
            <person name="Lipzen A."/>
            <person name="Lukacs Z."/>
            <person name="Mihaltcheva S."/>
            <person name="Morgado L.N."/>
            <person name="Niskanen T."/>
            <person name="Noordeloos M.E."/>
            <person name="Ohm R.A."/>
            <person name="Ortiz-Santana B."/>
            <person name="Ovrebo C."/>
            <person name="Racz N."/>
            <person name="Riley R."/>
            <person name="Savchenko A."/>
            <person name="Shiryaev A."/>
            <person name="Soop K."/>
            <person name="Spirin V."/>
            <person name="Szebenyi C."/>
            <person name="Tomsovsky M."/>
            <person name="Tulloss R.E."/>
            <person name="Uehling J."/>
            <person name="Grigoriev I.V."/>
            <person name="Vagvolgyi C."/>
            <person name="Papp T."/>
            <person name="Martin F.M."/>
            <person name="Miettinen O."/>
            <person name="Hibbett D.S."/>
            <person name="Nagy L.G."/>
        </authorList>
    </citation>
    <scope>NUCLEOTIDE SEQUENCE [LARGE SCALE GENOMIC DNA]</scope>
    <source>
        <strain evidence="5 6">OMC1185</strain>
    </source>
</reference>
<accession>A0A5C3NBP7</accession>
<dbReference type="InterPro" id="IPR036291">
    <property type="entry name" value="NAD(P)-bd_dom_sf"/>
</dbReference>
<sequence>MQKALDTVMGKSGFDTTDVPDLAGRTAVVTGGTEGIGFEVARALALSKARVLMLARKADSAEEAIKKIKENDNPSADVEFISCDLGSLQSVKEVADRIAKQEKRLDLLIADAGVGVNKFDVSAEGIDRHFSVNVLGHFLLINRLYPLMVRTSNMPGAPKPRIVQVSSELHRACPSSVKFASVGELEEKGSTDMPMTSVALYARTKLAVILLTKYGLTERVIEPNHDKILALATHPGAVATGQQDQFKEAYGQVFGTMLKQMVVPFFRNPEQGSLSTLWAATSDEIEKNGWQGKYFTDPACDPELGKNVWELCEKLVRDKLGADGLLPWGDKAGAPGSIAEQQTELSKGLNQPEVVLA</sequence>
<dbReference type="EMBL" id="ML213506">
    <property type="protein sequence ID" value="TFK54317.1"/>
    <property type="molecule type" value="Genomic_DNA"/>
</dbReference>
<evidence type="ECO:0000256" key="3">
    <source>
        <dbReference type="SAM" id="Coils"/>
    </source>
</evidence>
<evidence type="ECO:0000313" key="6">
    <source>
        <dbReference type="Proteomes" id="UP000305948"/>
    </source>
</evidence>
<dbReference type="STRING" id="5364.A0A5C3NBP7"/>
<evidence type="ECO:0000256" key="4">
    <source>
        <dbReference type="SAM" id="MobiDB-lite"/>
    </source>
</evidence>
<keyword evidence="3" id="KW-0175">Coiled coil</keyword>
<dbReference type="PANTHER" id="PTHR24320">
    <property type="entry name" value="RETINOL DEHYDROGENASE"/>
    <property type="match status" value="1"/>
</dbReference>
<dbReference type="Proteomes" id="UP000305948">
    <property type="component" value="Unassembled WGS sequence"/>
</dbReference>
<dbReference type="OrthoDB" id="191139at2759"/>
<proteinExistence type="inferred from homology"/>
<organism evidence="5 6">
    <name type="scientific">Heliocybe sulcata</name>
    <dbReference type="NCBI Taxonomy" id="5364"/>
    <lineage>
        <taxon>Eukaryota</taxon>
        <taxon>Fungi</taxon>
        <taxon>Dikarya</taxon>
        <taxon>Basidiomycota</taxon>
        <taxon>Agaricomycotina</taxon>
        <taxon>Agaricomycetes</taxon>
        <taxon>Gloeophyllales</taxon>
        <taxon>Gloeophyllaceae</taxon>
        <taxon>Heliocybe</taxon>
    </lineage>
</organism>
<gene>
    <name evidence="5" type="ORF">OE88DRAFT_1711193</name>
</gene>
<feature type="region of interest" description="Disordered" evidence="4">
    <location>
        <begin position="336"/>
        <end position="357"/>
    </location>
</feature>
<name>A0A5C3NBP7_9AGAM</name>
<protein>
    <submittedName>
        <fullName evidence="5">NAD(P)-binding protein</fullName>
    </submittedName>
</protein>
<feature type="coiled-coil region" evidence="3">
    <location>
        <begin position="51"/>
        <end position="111"/>
    </location>
</feature>
<dbReference type="AlphaFoldDB" id="A0A5C3NBP7"/>
<dbReference type="PRINTS" id="PR00081">
    <property type="entry name" value="GDHRDH"/>
</dbReference>
<evidence type="ECO:0000313" key="5">
    <source>
        <dbReference type="EMBL" id="TFK54317.1"/>
    </source>
</evidence>
<keyword evidence="2" id="KW-0560">Oxidoreductase</keyword>
<dbReference type="PANTHER" id="PTHR24320:SF281">
    <property type="entry name" value="SHORT CHAIN DEHYDROGENASE_REDUCTASE FAMILY PROTEIN (AFU_ORTHOLOGUE AFUA_5G14310)"/>
    <property type="match status" value="1"/>
</dbReference>
<feature type="compositionally biased region" description="Polar residues" evidence="4">
    <location>
        <begin position="339"/>
        <end position="349"/>
    </location>
</feature>